<evidence type="ECO:0000256" key="4">
    <source>
        <dbReference type="ARBA" id="ARBA00022475"/>
    </source>
</evidence>
<keyword evidence="12" id="KW-1185">Reference proteome</keyword>
<dbReference type="AlphaFoldDB" id="A0A0B4XM10"/>
<dbReference type="HOGENOM" id="CLU_133067_0_0_6"/>
<dbReference type="EMBL" id="CP004387">
    <property type="protein sequence ID" value="AJD47588.1"/>
    <property type="molecule type" value="Genomic_DNA"/>
</dbReference>
<evidence type="ECO:0000256" key="9">
    <source>
        <dbReference type="RuleBase" id="RU003942"/>
    </source>
</evidence>
<comment type="similarity">
    <text evidence="9">Belongs to the drug/metabolite transporter (DMT) superfamily. Small multidrug resistance (SMR) (TC 2.A.7.1) family.</text>
</comment>
<dbReference type="OrthoDB" id="9808638at2"/>
<evidence type="ECO:0000256" key="10">
    <source>
        <dbReference type="SAM" id="Phobius"/>
    </source>
</evidence>
<reference evidence="11 12" key="1">
    <citation type="journal article" date="2012" name="J. Bacteriol.">
        <title>Genome sequence of an alkane-degrading bacterium, Alcanivorax pacificus type strain W11-5, isolated from deep sea sediment.</title>
        <authorList>
            <person name="Lai Q."/>
            <person name="Shao Z."/>
        </authorList>
    </citation>
    <scope>NUCLEOTIDE SEQUENCE [LARGE SCALE GENOMIC DNA]</scope>
    <source>
        <strain evidence="11 12">W11-5</strain>
    </source>
</reference>
<evidence type="ECO:0000313" key="12">
    <source>
        <dbReference type="Proteomes" id="UP000006764"/>
    </source>
</evidence>
<feature type="transmembrane region" description="Helical" evidence="10">
    <location>
        <begin position="85"/>
        <end position="104"/>
    </location>
</feature>
<evidence type="ECO:0000256" key="6">
    <source>
        <dbReference type="ARBA" id="ARBA00022692"/>
    </source>
</evidence>
<evidence type="ECO:0000256" key="2">
    <source>
        <dbReference type="ARBA" id="ARBA00011358"/>
    </source>
</evidence>
<dbReference type="GO" id="GO:0015297">
    <property type="term" value="F:antiporter activity"/>
    <property type="evidence" value="ECO:0007669"/>
    <property type="project" value="TreeGrafter"/>
</dbReference>
<dbReference type="GO" id="GO:0031460">
    <property type="term" value="P:glycine betaine transport"/>
    <property type="evidence" value="ECO:0007669"/>
    <property type="project" value="TreeGrafter"/>
</dbReference>
<dbReference type="InterPro" id="IPR000390">
    <property type="entry name" value="Small_drug/metabolite_transptr"/>
</dbReference>
<proteinExistence type="inferred from homology"/>
<dbReference type="GO" id="GO:0015220">
    <property type="term" value="F:choline transmembrane transporter activity"/>
    <property type="evidence" value="ECO:0007669"/>
    <property type="project" value="TreeGrafter"/>
</dbReference>
<comment type="subcellular location">
    <subcellularLocation>
        <location evidence="1">Cell inner membrane</location>
        <topology evidence="1">Multi-pass membrane protein</topology>
    </subcellularLocation>
    <subcellularLocation>
        <location evidence="9">Cell membrane</location>
        <topology evidence="9">Multi-pass membrane protein</topology>
    </subcellularLocation>
</comment>
<protein>
    <recommendedName>
        <fullName evidence="3">Spermidine export protein MdtJ</fullName>
    </recommendedName>
</protein>
<comment type="subunit">
    <text evidence="2">Forms a complex with MdtI.</text>
</comment>
<keyword evidence="7 10" id="KW-1133">Transmembrane helix</keyword>
<evidence type="ECO:0000256" key="5">
    <source>
        <dbReference type="ARBA" id="ARBA00022519"/>
    </source>
</evidence>
<evidence type="ECO:0000256" key="1">
    <source>
        <dbReference type="ARBA" id="ARBA00004429"/>
    </source>
</evidence>
<feature type="transmembrane region" description="Helical" evidence="10">
    <location>
        <begin position="60"/>
        <end position="79"/>
    </location>
</feature>
<gene>
    <name evidence="11" type="ORF">S7S_05850</name>
</gene>
<dbReference type="Gene3D" id="1.10.3730.20">
    <property type="match status" value="1"/>
</dbReference>
<dbReference type="InterPro" id="IPR037185">
    <property type="entry name" value="EmrE-like"/>
</dbReference>
<dbReference type="PANTHER" id="PTHR30561">
    <property type="entry name" value="SMR FAMILY PROTON-DEPENDENT DRUG EFFLUX TRANSPORTER SUGE"/>
    <property type="match status" value="1"/>
</dbReference>
<dbReference type="STRING" id="391936.S7S_05850"/>
<evidence type="ECO:0000256" key="3">
    <source>
        <dbReference type="ARBA" id="ARBA00021112"/>
    </source>
</evidence>
<dbReference type="GO" id="GO:0005886">
    <property type="term" value="C:plasma membrane"/>
    <property type="evidence" value="ECO:0007669"/>
    <property type="project" value="UniProtKB-SubCell"/>
</dbReference>
<dbReference type="RefSeq" id="WP_008737914.1">
    <property type="nucleotide sequence ID" value="NZ_CP004387.1"/>
</dbReference>
<organism evidence="11 12">
    <name type="scientific">Isoalcanivorax pacificus W11-5</name>
    <dbReference type="NCBI Taxonomy" id="391936"/>
    <lineage>
        <taxon>Bacteria</taxon>
        <taxon>Pseudomonadati</taxon>
        <taxon>Pseudomonadota</taxon>
        <taxon>Gammaproteobacteria</taxon>
        <taxon>Oceanospirillales</taxon>
        <taxon>Alcanivoracaceae</taxon>
        <taxon>Isoalcanivorax</taxon>
    </lineage>
</organism>
<feature type="transmembrane region" description="Helical" evidence="10">
    <location>
        <begin position="30"/>
        <end position="48"/>
    </location>
</feature>
<dbReference type="GO" id="GO:0015199">
    <property type="term" value="F:amino-acid betaine transmembrane transporter activity"/>
    <property type="evidence" value="ECO:0007669"/>
    <property type="project" value="TreeGrafter"/>
</dbReference>
<dbReference type="InterPro" id="IPR045324">
    <property type="entry name" value="Small_multidrug_res"/>
</dbReference>
<dbReference type="Pfam" id="PF00893">
    <property type="entry name" value="Multi_Drug_Res"/>
    <property type="match status" value="1"/>
</dbReference>
<evidence type="ECO:0000313" key="11">
    <source>
        <dbReference type="EMBL" id="AJD47588.1"/>
    </source>
</evidence>
<name>A0A0B4XM10_9GAMM</name>
<accession>A0A0B4XM10</accession>
<dbReference type="Proteomes" id="UP000006764">
    <property type="component" value="Chromosome"/>
</dbReference>
<dbReference type="GO" id="GO:1903711">
    <property type="term" value="P:spermidine transmembrane transport"/>
    <property type="evidence" value="ECO:0007669"/>
    <property type="project" value="TreeGrafter"/>
</dbReference>
<keyword evidence="4" id="KW-1003">Cell membrane</keyword>
<evidence type="ECO:0000256" key="7">
    <source>
        <dbReference type="ARBA" id="ARBA00022989"/>
    </source>
</evidence>
<dbReference type="PANTHER" id="PTHR30561:SF2">
    <property type="entry name" value="SPERMIDINE EXPORT PROTEIN MDTJ"/>
    <property type="match status" value="1"/>
</dbReference>
<dbReference type="SUPFAM" id="SSF103481">
    <property type="entry name" value="Multidrug resistance efflux transporter EmrE"/>
    <property type="match status" value="1"/>
</dbReference>
<keyword evidence="8 10" id="KW-0472">Membrane</keyword>
<keyword evidence="6 9" id="KW-0812">Transmembrane</keyword>
<sequence length="114" mass="11938">MIYWCFLMAAIIAEVLGTSAMKLASGNAPLVGYLAMYPLIALSYYCLARAVERIPLGVAYALWEALGLSLIAVAGALLFAEYLSALQLLGIGLLLGGIALLKAGTHEPAAEVHS</sequence>
<keyword evidence="5" id="KW-0997">Cell inner membrane</keyword>
<evidence type="ECO:0000256" key="8">
    <source>
        <dbReference type="ARBA" id="ARBA00023136"/>
    </source>
</evidence>
<dbReference type="KEGG" id="apac:S7S_05850"/>